<sequence length="147" mass="17491">MYVINSLQIRPELDQYRTHIWRPMRELIVAIRTLDNCDFLKAEGRAQAKRQLDASYGSRVSTRAFDINLRFSARITLVNITLEPYPTIINSMYVLLQNGDESNPETCERLAPHYYALIREFKRLLEARLGAYSRERFESEFRLEWRE</sequence>
<dbReference type="EMBL" id="JAAECE010000012">
    <property type="protein sequence ID" value="KAF1796452.1"/>
    <property type="molecule type" value="Genomic_DNA"/>
</dbReference>
<dbReference type="Pfam" id="PF00721">
    <property type="entry name" value="TMV_coat"/>
    <property type="match status" value="1"/>
</dbReference>
<organism evidence="1 2">
    <name type="scientific">Mucor circinelloides f. lusitanicus</name>
    <name type="common">Mucor racemosus var. lusitanicus</name>
    <dbReference type="NCBI Taxonomy" id="29924"/>
    <lineage>
        <taxon>Eukaryota</taxon>
        <taxon>Fungi</taxon>
        <taxon>Fungi incertae sedis</taxon>
        <taxon>Mucoromycota</taxon>
        <taxon>Mucoromycotina</taxon>
        <taxon>Mucoromycetes</taxon>
        <taxon>Mucorales</taxon>
        <taxon>Mucorineae</taxon>
        <taxon>Mucoraceae</taxon>
        <taxon>Mucor</taxon>
    </lineage>
</organism>
<dbReference type="InterPro" id="IPR036417">
    <property type="entry name" value="TMV-like_coat_sf"/>
</dbReference>
<protein>
    <submittedName>
        <fullName evidence="1">Uncharacterized protein</fullName>
    </submittedName>
</protein>
<reference evidence="1 2" key="1">
    <citation type="submission" date="2019-09" db="EMBL/GenBank/DDBJ databases">
        <authorList>
            <consortium name="DOE Joint Genome Institute"/>
            <person name="Mondo S.J."/>
            <person name="Navarro-Mendoza M.I."/>
            <person name="Perez-Arques C."/>
            <person name="Panchal S."/>
            <person name="Nicolas F.E."/>
            <person name="Ganguly P."/>
            <person name="Pangilinan J."/>
            <person name="Grigoriev I."/>
            <person name="Heitman J."/>
            <person name="Sanya K."/>
            <person name="Garre V."/>
        </authorList>
    </citation>
    <scope>NUCLEOTIDE SEQUENCE [LARGE SCALE GENOMIC DNA]</scope>
    <source>
        <strain evidence="1 2">MU402</strain>
    </source>
</reference>
<dbReference type="Proteomes" id="UP000469890">
    <property type="component" value="Unassembled WGS sequence"/>
</dbReference>
<evidence type="ECO:0000313" key="2">
    <source>
        <dbReference type="Proteomes" id="UP000469890"/>
    </source>
</evidence>
<dbReference type="SUPFAM" id="SSF47195">
    <property type="entry name" value="TMV-like viral coat proteins"/>
    <property type="match status" value="1"/>
</dbReference>
<dbReference type="AlphaFoldDB" id="A0A8H4B674"/>
<proteinExistence type="predicted"/>
<comment type="caution">
    <text evidence="1">The sequence shown here is derived from an EMBL/GenBank/DDBJ whole genome shotgun (WGS) entry which is preliminary data.</text>
</comment>
<accession>A0A8H4B674</accession>
<name>A0A8H4B674_MUCCL</name>
<gene>
    <name evidence="1" type="ORF">FB192DRAFT_1347767</name>
</gene>
<dbReference type="InterPro" id="IPR001337">
    <property type="entry name" value="TMV-like_coat"/>
</dbReference>
<evidence type="ECO:0000313" key="1">
    <source>
        <dbReference type="EMBL" id="KAF1796452.1"/>
    </source>
</evidence>
<dbReference type="GO" id="GO:0005198">
    <property type="term" value="F:structural molecule activity"/>
    <property type="evidence" value="ECO:0007669"/>
    <property type="project" value="InterPro"/>
</dbReference>
<dbReference type="Gene3D" id="1.20.120.70">
    <property type="entry name" value="Tobacco mosaic virus-like, coat protein"/>
    <property type="match status" value="1"/>
</dbReference>